<organism evidence="2 3">
    <name type="scientific">Cochliobolus heterostrophus (strain C5 / ATCC 48332 / race O)</name>
    <name type="common">Southern corn leaf blight fungus</name>
    <name type="synonym">Bipolaris maydis</name>
    <dbReference type="NCBI Taxonomy" id="701091"/>
    <lineage>
        <taxon>Eukaryota</taxon>
        <taxon>Fungi</taxon>
        <taxon>Dikarya</taxon>
        <taxon>Ascomycota</taxon>
        <taxon>Pezizomycotina</taxon>
        <taxon>Dothideomycetes</taxon>
        <taxon>Pleosporomycetidae</taxon>
        <taxon>Pleosporales</taxon>
        <taxon>Pleosporineae</taxon>
        <taxon>Pleosporaceae</taxon>
        <taxon>Bipolaris</taxon>
    </lineage>
</organism>
<reference evidence="2 3" key="1">
    <citation type="journal article" date="2012" name="PLoS Pathog.">
        <title>Diverse lifestyles and strategies of plant pathogenesis encoded in the genomes of eighteen Dothideomycetes fungi.</title>
        <authorList>
            <person name="Ohm R.A."/>
            <person name="Feau N."/>
            <person name="Henrissat B."/>
            <person name="Schoch C.L."/>
            <person name="Horwitz B.A."/>
            <person name="Barry K.W."/>
            <person name="Condon B.J."/>
            <person name="Copeland A.C."/>
            <person name="Dhillon B."/>
            <person name="Glaser F."/>
            <person name="Hesse C.N."/>
            <person name="Kosti I."/>
            <person name="LaButti K."/>
            <person name="Lindquist E.A."/>
            <person name="Lucas S."/>
            <person name="Salamov A.A."/>
            <person name="Bradshaw R.E."/>
            <person name="Ciuffetti L."/>
            <person name="Hamelin R.C."/>
            <person name="Kema G.H.J."/>
            <person name="Lawrence C."/>
            <person name="Scott J.A."/>
            <person name="Spatafora J.W."/>
            <person name="Turgeon B.G."/>
            <person name="de Wit P.J.G.M."/>
            <person name="Zhong S."/>
            <person name="Goodwin S.B."/>
            <person name="Grigoriev I.V."/>
        </authorList>
    </citation>
    <scope>NUCLEOTIDE SEQUENCE [LARGE SCALE GENOMIC DNA]</scope>
    <source>
        <strain evidence="3">C5 / ATCC 48332 / race O</strain>
    </source>
</reference>
<evidence type="ECO:0000256" key="1">
    <source>
        <dbReference type="SAM" id="SignalP"/>
    </source>
</evidence>
<dbReference type="HOGENOM" id="CLU_032571_2_2_1"/>
<dbReference type="PANTHER" id="PTHR36182">
    <property type="entry name" value="PROTEIN, PUTATIVE (AFU_ORTHOLOGUE AFUA_6G10930)-RELATED"/>
    <property type="match status" value="1"/>
</dbReference>
<dbReference type="OrthoDB" id="2342176at2759"/>
<dbReference type="PANTHER" id="PTHR36182:SF1">
    <property type="entry name" value="PROTEIN, PUTATIVE (AFU_ORTHOLOGUE AFUA_6G10930)-RELATED"/>
    <property type="match status" value="1"/>
</dbReference>
<dbReference type="AlphaFoldDB" id="M2UFC2"/>
<proteinExistence type="predicted"/>
<evidence type="ECO:0000313" key="2">
    <source>
        <dbReference type="EMBL" id="EMD86612.1"/>
    </source>
</evidence>
<keyword evidence="3" id="KW-1185">Reference proteome</keyword>
<gene>
    <name evidence="2" type="ORF">COCHEDRAFT_22861</name>
</gene>
<feature type="signal peptide" evidence="1">
    <location>
        <begin position="1"/>
        <end position="17"/>
    </location>
</feature>
<dbReference type="eggNOG" id="ENOG502S34E">
    <property type="taxonomic scope" value="Eukaryota"/>
</dbReference>
<accession>M2UFC2</accession>
<feature type="chain" id="PRO_5004027552" description="Lytic polysaccharide monooxygenase" evidence="1">
    <location>
        <begin position="18"/>
        <end position="270"/>
    </location>
</feature>
<reference evidence="3" key="2">
    <citation type="journal article" date="2013" name="PLoS Genet.">
        <title>Comparative genome structure, secondary metabolite, and effector coding capacity across Cochliobolus pathogens.</title>
        <authorList>
            <person name="Condon B.J."/>
            <person name="Leng Y."/>
            <person name="Wu D."/>
            <person name="Bushley K.E."/>
            <person name="Ohm R.A."/>
            <person name="Otillar R."/>
            <person name="Martin J."/>
            <person name="Schackwitz W."/>
            <person name="Grimwood J."/>
            <person name="MohdZainudin N."/>
            <person name="Xue C."/>
            <person name="Wang R."/>
            <person name="Manning V.A."/>
            <person name="Dhillon B."/>
            <person name="Tu Z.J."/>
            <person name="Steffenson B.J."/>
            <person name="Salamov A."/>
            <person name="Sun H."/>
            <person name="Lowry S."/>
            <person name="LaButti K."/>
            <person name="Han J."/>
            <person name="Copeland A."/>
            <person name="Lindquist E."/>
            <person name="Barry K."/>
            <person name="Schmutz J."/>
            <person name="Baker S.E."/>
            <person name="Ciuffetti L.M."/>
            <person name="Grigoriev I.V."/>
            <person name="Zhong S."/>
            <person name="Turgeon B.G."/>
        </authorList>
    </citation>
    <scope>NUCLEOTIDE SEQUENCE [LARGE SCALE GENOMIC DNA]</scope>
    <source>
        <strain evidence="3">C5 / ATCC 48332 / race O</strain>
    </source>
</reference>
<evidence type="ECO:0000313" key="3">
    <source>
        <dbReference type="Proteomes" id="UP000016936"/>
    </source>
</evidence>
<dbReference type="Proteomes" id="UP000016936">
    <property type="component" value="Unassembled WGS sequence"/>
</dbReference>
<protein>
    <recommendedName>
        <fullName evidence="4">Lytic polysaccharide monooxygenase</fullName>
    </recommendedName>
</protein>
<name>M2UFC2_COCH5</name>
<dbReference type="OMA" id="VYPCRGY"/>
<dbReference type="Gene3D" id="2.70.50.70">
    <property type="match status" value="1"/>
</dbReference>
<dbReference type="EMBL" id="KB445584">
    <property type="protein sequence ID" value="EMD86612.1"/>
    <property type="molecule type" value="Genomic_DNA"/>
</dbReference>
<keyword evidence="1" id="KW-0732">Signal</keyword>
<sequence length="270" mass="29568">MYTETLVLLHWAASVSGHMSLWYPGPLGGAKEANAMSTYVDSELNFPLGCCDENGQATLPSPGICRGHLDMFDEQEPQVVWQAGQNAYFQLSDHTYAAGTPGSTHHGGSCQVGFSLDRGQTWKAAASFSGNCPRRAEDGSPSSQTFDFQVPRGMPSGNALFAWVWLNREHEFFVNCAKVRITANASRVLSADMSLPSSRGLWRQSRPKAFRSCEWDTAPVMKMSYYTTDADCMPNAKLRHAQSDDFELGWDVACGVVEGDGAFPIQMIAC</sequence>
<evidence type="ECO:0008006" key="4">
    <source>
        <dbReference type="Google" id="ProtNLM"/>
    </source>
</evidence>